<dbReference type="EMBL" id="JBBYHR010000003">
    <property type="protein sequence ID" value="MEL1243798.1"/>
    <property type="molecule type" value="Genomic_DNA"/>
</dbReference>
<reference evidence="2 3" key="1">
    <citation type="submission" date="2024-04" db="EMBL/GenBank/DDBJ databases">
        <title>Flavobacterium sp. DGU11 16S ribosomal RNA gene Genome sequencing and assembly.</title>
        <authorList>
            <person name="Park S."/>
        </authorList>
    </citation>
    <scope>NUCLEOTIDE SEQUENCE [LARGE SCALE GENOMIC DNA]</scope>
    <source>
        <strain evidence="2 3">DGU11</strain>
    </source>
</reference>
<feature type="signal peptide" evidence="1">
    <location>
        <begin position="1"/>
        <end position="18"/>
    </location>
</feature>
<evidence type="ECO:0000313" key="2">
    <source>
        <dbReference type="EMBL" id="MEL1243798.1"/>
    </source>
</evidence>
<comment type="caution">
    <text evidence="2">The sequence shown here is derived from an EMBL/GenBank/DDBJ whole genome shotgun (WGS) entry which is preliminary data.</text>
</comment>
<feature type="chain" id="PRO_5046395335" evidence="1">
    <location>
        <begin position="19"/>
        <end position="748"/>
    </location>
</feature>
<keyword evidence="1" id="KW-0732">Signal</keyword>
<keyword evidence="3" id="KW-1185">Reference proteome</keyword>
<accession>A0ABU9HUG3</accession>
<dbReference type="Proteomes" id="UP001464555">
    <property type="component" value="Unassembled WGS sequence"/>
</dbReference>
<name>A0ABU9HUG3_9FLAO</name>
<gene>
    <name evidence="2" type="ORF">AAEO56_05950</name>
</gene>
<organism evidence="2 3">
    <name type="scientific">Flavobacterium arundinis</name>
    <dbReference type="NCBI Taxonomy" id="3139143"/>
    <lineage>
        <taxon>Bacteria</taxon>
        <taxon>Pseudomonadati</taxon>
        <taxon>Bacteroidota</taxon>
        <taxon>Flavobacteriia</taxon>
        <taxon>Flavobacteriales</taxon>
        <taxon>Flavobacteriaceae</taxon>
        <taxon>Flavobacterium</taxon>
    </lineage>
</organism>
<evidence type="ECO:0000256" key="1">
    <source>
        <dbReference type="SAM" id="SignalP"/>
    </source>
</evidence>
<proteinExistence type="predicted"/>
<protein>
    <submittedName>
        <fullName evidence="2">Uncharacterized protein</fullName>
    </submittedName>
</protein>
<evidence type="ECO:0000313" key="3">
    <source>
        <dbReference type="Proteomes" id="UP001464555"/>
    </source>
</evidence>
<sequence length="748" mass="76122">MKKILLLFAFFTSLCASAQVKIGDNPTNVNSNAVFELESTNKGVLFPRVALSSTTSASPLSAFVAGMTVYNTATAGSGTTAVSPGLYYSDGTKWVVVDKAAYTGSTTVTLNGTSFERAALTGDVTAAANTNATTIAANAVNSAKIADGTVVTADLADNAVTSAKIVDATVANADLSTGTGGIYKGSGSLSGNTTVTMAANTLAFASTATTGTSHFTVDGTTLNVDAANNRVGIGTATPSAKLTSEEATINGRALNITGSGIERLFFVPEVGVAGFNGISSSGDTGMFFGNSSGSGVGTATSRGLVIAPWTSGESGLKITEAGNVGIGTTDPISALEIVNNASGNDGKDDFVISTFGSTSPGMAMFKSRGTKSSPANLVNGDSTGGISFGGRWNGTSYIWGPSAINSFYKGNGTTGLTELQFNTSFTSRMTIDEDGNVGIGNTAPNAPLQFSNSLVNRKLVLYEGTNNDHGFYGFGVNPAMLRYQVDATASNHVFFAATSATSSNELMRITGTGKVGIGTSAPTGKLHLSGDSTGSNWNNSSIYSTHTGTGGHTWAFGARPVGTNGDLSISDETDGQIRMILQGGTGNVGIGVGAPTTPLQVGGAVRVGTSTQTAAAAGAGAMRYNSTSGVMEYSNGTSWIQFGSTNYGAYGSIELGDIYGGGSPAAATVYLGYNVASASKPAGNKITVNFSTPMANANYHVSMILKGNYDAVTEPWITSRTTTGFTIQFTEFTGVGQTGTFEFIVFPR</sequence>
<dbReference type="RefSeq" id="WP_341696117.1">
    <property type="nucleotide sequence ID" value="NZ_JBBYHR010000003.1"/>
</dbReference>